<name>A0A7W3XXL4_9ACTN</name>
<feature type="region of interest" description="Disordered" evidence="1">
    <location>
        <begin position="1"/>
        <end position="30"/>
    </location>
</feature>
<evidence type="ECO:0000313" key="2">
    <source>
        <dbReference type="EMBL" id="MBB0230931.1"/>
    </source>
</evidence>
<dbReference type="EMBL" id="VKHS01000384">
    <property type="protein sequence ID" value="MBB0230931.1"/>
    <property type="molecule type" value="Genomic_DNA"/>
</dbReference>
<sequence length="278" mass="28505">MATTDLSHAARLVRPPVPPGPGGGGGEPRARYAERWTLGGPEPYVVPLPAGRVEAAHTQVLALSDGLVLLARPEDDGHRFVLLYPSGPGTAEVPLGGLSGPGLRLLPPVPGGRRAYALLPEAGATGVWLICGGGLRAPARVARIPGRCSGGAWLDREGRLLAVDRFDGATGLTRAVTVDVVAGGEAVPLLQIGDHSNDRVLLADPDSGLLLVRSDAPGADRLGWGVLGSRNPARFPDSLHPEGPAPRPLAIQPGQALMPEGCAVALHLSGPEGDRVGV</sequence>
<protein>
    <submittedName>
        <fullName evidence="2">Uncharacterized protein</fullName>
    </submittedName>
</protein>
<accession>A0A7W3XXL4</accession>
<dbReference type="AlphaFoldDB" id="A0A7W3XXL4"/>
<organism evidence="2 3">
    <name type="scientific">Streptomyces calidiresistens</name>
    <dbReference type="NCBI Taxonomy" id="1485586"/>
    <lineage>
        <taxon>Bacteria</taxon>
        <taxon>Bacillati</taxon>
        <taxon>Actinomycetota</taxon>
        <taxon>Actinomycetes</taxon>
        <taxon>Kitasatosporales</taxon>
        <taxon>Streptomycetaceae</taxon>
        <taxon>Streptomyces</taxon>
    </lineage>
</organism>
<evidence type="ECO:0000256" key="1">
    <source>
        <dbReference type="SAM" id="MobiDB-lite"/>
    </source>
</evidence>
<proteinExistence type="predicted"/>
<feature type="non-terminal residue" evidence="2">
    <location>
        <position position="278"/>
    </location>
</feature>
<reference evidence="3" key="1">
    <citation type="submission" date="2019-10" db="EMBL/GenBank/DDBJ databases">
        <title>Streptomyces sp. nov., a novel actinobacterium isolated from alkaline environment.</title>
        <authorList>
            <person name="Golinska P."/>
        </authorList>
    </citation>
    <scope>NUCLEOTIDE SEQUENCE [LARGE SCALE GENOMIC DNA]</scope>
    <source>
        <strain evidence="3">DSM 42108</strain>
    </source>
</reference>
<comment type="caution">
    <text evidence="2">The sequence shown here is derived from an EMBL/GenBank/DDBJ whole genome shotgun (WGS) entry which is preliminary data.</text>
</comment>
<dbReference type="RefSeq" id="WP_182664816.1">
    <property type="nucleotide sequence ID" value="NZ_VKHS01000384.1"/>
</dbReference>
<keyword evidence="3" id="KW-1185">Reference proteome</keyword>
<evidence type="ECO:0000313" key="3">
    <source>
        <dbReference type="Proteomes" id="UP000530234"/>
    </source>
</evidence>
<gene>
    <name evidence="2" type="ORF">FOE67_15760</name>
</gene>
<dbReference type="Proteomes" id="UP000530234">
    <property type="component" value="Unassembled WGS sequence"/>
</dbReference>